<dbReference type="AlphaFoldDB" id="A0A816P7K8"/>
<sequence>MVGLKRDTLVIGFRLISLSSVTLMAWQNVEDYEWIIKLTKANIKTKQLGAQLIPCYFKFFTGLATKAFDAYIDLLEESDIGVERDAVHKAFIMSLFRLDTKESLTASFKHIGTSLTTDGLLRENFLNFIRDKVFPLKAELLKPQEEIERHMTDLIKKSLGDVSGEEFNMFMDFLRTLSIFGGKAPQERDRLI</sequence>
<protein>
    <submittedName>
        <fullName evidence="3">(rape) hypothetical protein</fullName>
    </submittedName>
</protein>
<feature type="chain" id="PRO_5032602658" evidence="2">
    <location>
        <begin position="32"/>
        <end position="192"/>
    </location>
</feature>
<gene>
    <name evidence="3" type="ORF">DARMORV10_A09P37370.1</name>
</gene>
<dbReference type="Proteomes" id="UP001295469">
    <property type="component" value="Chromosome A09"/>
</dbReference>
<dbReference type="PANTHER" id="PTHR12758">
    <property type="entry name" value="APOPTOSIS INHIBITOR 5-RELATED"/>
    <property type="match status" value="1"/>
</dbReference>
<dbReference type="Pfam" id="PF05918">
    <property type="entry name" value="API5"/>
    <property type="match status" value="1"/>
</dbReference>
<feature type="signal peptide" evidence="2">
    <location>
        <begin position="1"/>
        <end position="31"/>
    </location>
</feature>
<evidence type="ECO:0000313" key="3">
    <source>
        <dbReference type="EMBL" id="CAF2044967.1"/>
    </source>
</evidence>
<dbReference type="SMR" id="A0A816P7K8"/>
<dbReference type="InterPro" id="IPR008383">
    <property type="entry name" value="API5"/>
</dbReference>
<organism evidence="3">
    <name type="scientific">Brassica napus</name>
    <name type="common">Rape</name>
    <dbReference type="NCBI Taxonomy" id="3708"/>
    <lineage>
        <taxon>Eukaryota</taxon>
        <taxon>Viridiplantae</taxon>
        <taxon>Streptophyta</taxon>
        <taxon>Embryophyta</taxon>
        <taxon>Tracheophyta</taxon>
        <taxon>Spermatophyta</taxon>
        <taxon>Magnoliopsida</taxon>
        <taxon>eudicotyledons</taxon>
        <taxon>Gunneridae</taxon>
        <taxon>Pentapetalae</taxon>
        <taxon>rosids</taxon>
        <taxon>malvids</taxon>
        <taxon>Brassicales</taxon>
        <taxon>Brassicaceae</taxon>
        <taxon>Brassiceae</taxon>
        <taxon>Brassica</taxon>
    </lineage>
</organism>
<evidence type="ECO:0000256" key="1">
    <source>
        <dbReference type="ARBA" id="ARBA00022703"/>
    </source>
</evidence>
<name>A0A816P7K8_BRANA</name>
<keyword evidence="2" id="KW-0732">Signal</keyword>
<dbReference type="EMBL" id="HG994363">
    <property type="protein sequence ID" value="CAF2044967.1"/>
    <property type="molecule type" value="Genomic_DNA"/>
</dbReference>
<accession>A0A816P7K8</accession>
<proteinExistence type="predicted"/>
<keyword evidence="1" id="KW-0053">Apoptosis</keyword>
<evidence type="ECO:0000256" key="2">
    <source>
        <dbReference type="SAM" id="SignalP"/>
    </source>
</evidence>
<dbReference type="PANTHER" id="PTHR12758:SF19">
    <property type="entry name" value="APOPTOSIS INHIBITOR 5"/>
    <property type="match status" value="1"/>
</dbReference>
<reference evidence="3" key="1">
    <citation type="submission" date="2021-01" db="EMBL/GenBank/DDBJ databases">
        <authorList>
            <consortium name="Genoscope - CEA"/>
            <person name="William W."/>
        </authorList>
    </citation>
    <scope>NUCLEOTIDE SEQUENCE</scope>
</reference>